<evidence type="ECO:0000256" key="1">
    <source>
        <dbReference type="ARBA" id="ARBA00009184"/>
    </source>
</evidence>
<reference evidence="6 7" key="1">
    <citation type="submission" date="2021-01" db="EMBL/GenBank/DDBJ databases">
        <title>Identification and Characterization of Corynebacterium sp.</title>
        <authorList>
            <person name="Luo Q."/>
            <person name="Qu P."/>
            <person name="Chen Q."/>
        </authorList>
    </citation>
    <scope>NUCLEOTIDE SEQUENCE [LARGE SCALE GENOMIC DNA]</scope>
    <source>
        <strain evidence="6 7">MC-18</strain>
    </source>
</reference>
<dbReference type="InterPro" id="IPR036412">
    <property type="entry name" value="HAD-like_sf"/>
</dbReference>
<accession>A0AAW5HYV6</accession>
<feature type="transmembrane region" description="Helical" evidence="5">
    <location>
        <begin position="238"/>
        <end position="259"/>
    </location>
</feature>
<evidence type="ECO:0000313" key="7">
    <source>
        <dbReference type="Proteomes" id="UP001205920"/>
    </source>
</evidence>
<keyword evidence="5" id="KW-0472">Membrane</keyword>
<dbReference type="EMBL" id="JAEUWV010000013">
    <property type="protein sequence ID" value="MCO6395001.1"/>
    <property type="molecule type" value="Genomic_DNA"/>
</dbReference>
<dbReference type="GO" id="GO:0046872">
    <property type="term" value="F:metal ion binding"/>
    <property type="evidence" value="ECO:0007669"/>
    <property type="project" value="UniProtKB-KW"/>
</dbReference>
<dbReference type="InterPro" id="IPR023214">
    <property type="entry name" value="HAD_sf"/>
</dbReference>
<protein>
    <submittedName>
        <fullName evidence="6">HAD family hydrolase</fullName>
    </submittedName>
</protein>
<evidence type="ECO:0000256" key="4">
    <source>
        <dbReference type="ARBA" id="ARBA00022842"/>
    </source>
</evidence>
<name>A0AAW5HYV6_9CORY</name>
<evidence type="ECO:0000256" key="2">
    <source>
        <dbReference type="ARBA" id="ARBA00022723"/>
    </source>
</evidence>
<keyword evidence="7" id="KW-1185">Reference proteome</keyword>
<dbReference type="CDD" id="cd02612">
    <property type="entry name" value="HAD_PGPPase"/>
    <property type="match status" value="1"/>
</dbReference>
<dbReference type="FunFam" id="3.40.50.1000:FF:000025">
    <property type="entry name" value="HAD hydrolase, family IB"/>
    <property type="match status" value="1"/>
</dbReference>
<dbReference type="SUPFAM" id="SSF56784">
    <property type="entry name" value="HAD-like"/>
    <property type="match status" value="1"/>
</dbReference>
<dbReference type="NCBIfam" id="TIGR01490">
    <property type="entry name" value="HAD-SF-IB-hyp1"/>
    <property type="match status" value="1"/>
</dbReference>
<sequence>MASNSAPVAAFFDLDKTIIATSSVFAFGKEFLNNGMITRQEALDLYLTKAAYMLIGQSSEKMDTTRDNLANMITGWSVEDVTAVTTETMHNVITPAIYSEARELIEAHRELGHDVIIISASANILVAPIAKELGIDMIVASEVEVVDGTLTGRITRYLKGDAKAEAIREFVAEHGYDLERSYAYSDSATDIPMLELVGNPVAVNPDRALRKHAQAEGWDVQTFKNPEPLIQMPNAKEVGIGASVIAGVTALAVAGTLLAKAIKKDKSA</sequence>
<dbReference type="Pfam" id="PF12710">
    <property type="entry name" value="HAD"/>
    <property type="match status" value="1"/>
</dbReference>
<dbReference type="InterPro" id="IPR050582">
    <property type="entry name" value="HAD-like_SerB"/>
</dbReference>
<dbReference type="AlphaFoldDB" id="A0AAW5HYV6"/>
<evidence type="ECO:0000256" key="5">
    <source>
        <dbReference type="SAM" id="Phobius"/>
    </source>
</evidence>
<keyword evidence="3 6" id="KW-0378">Hydrolase</keyword>
<evidence type="ECO:0000313" key="6">
    <source>
        <dbReference type="EMBL" id="MCO6395001.1"/>
    </source>
</evidence>
<dbReference type="InterPro" id="IPR006385">
    <property type="entry name" value="HAD_hydro_SerB1"/>
</dbReference>
<comment type="similarity">
    <text evidence="1">Belongs to the HAD-like hydrolase superfamily. SerB family.</text>
</comment>
<dbReference type="GO" id="GO:0016787">
    <property type="term" value="F:hydrolase activity"/>
    <property type="evidence" value="ECO:0007669"/>
    <property type="project" value="UniProtKB-KW"/>
</dbReference>
<dbReference type="RefSeq" id="WP_070477314.1">
    <property type="nucleotide sequence ID" value="NZ_JAEUWV010000013.1"/>
</dbReference>
<evidence type="ECO:0000256" key="3">
    <source>
        <dbReference type="ARBA" id="ARBA00022801"/>
    </source>
</evidence>
<keyword evidence="5" id="KW-0812">Transmembrane</keyword>
<dbReference type="Gene3D" id="3.40.50.1000">
    <property type="entry name" value="HAD superfamily/HAD-like"/>
    <property type="match status" value="1"/>
</dbReference>
<organism evidence="6 7">
    <name type="scientific">Corynebacterium lipophilum</name>
    <dbReference type="NCBI Taxonomy" id="2804918"/>
    <lineage>
        <taxon>Bacteria</taxon>
        <taxon>Bacillati</taxon>
        <taxon>Actinomycetota</taxon>
        <taxon>Actinomycetes</taxon>
        <taxon>Mycobacteriales</taxon>
        <taxon>Corynebacteriaceae</taxon>
        <taxon>Corynebacterium</taxon>
    </lineage>
</organism>
<gene>
    <name evidence="6" type="ORF">JMN37_08470</name>
</gene>
<dbReference type="Gene3D" id="1.20.1440.100">
    <property type="entry name" value="SG protein - dephosphorylation function"/>
    <property type="match status" value="1"/>
</dbReference>
<keyword evidence="5" id="KW-1133">Transmembrane helix</keyword>
<dbReference type="PANTHER" id="PTHR43344:SF13">
    <property type="entry name" value="PHOSPHATASE RV3661-RELATED"/>
    <property type="match status" value="1"/>
</dbReference>
<proteinExistence type="inferred from homology"/>
<dbReference type="PANTHER" id="PTHR43344">
    <property type="entry name" value="PHOSPHOSERINE PHOSPHATASE"/>
    <property type="match status" value="1"/>
</dbReference>
<comment type="caution">
    <text evidence="6">The sequence shown here is derived from an EMBL/GenBank/DDBJ whole genome shotgun (WGS) entry which is preliminary data.</text>
</comment>
<keyword evidence="2" id="KW-0479">Metal-binding</keyword>
<dbReference type="NCBIfam" id="TIGR01488">
    <property type="entry name" value="HAD-SF-IB"/>
    <property type="match status" value="1"/>
</dbReference>
<dbReference type="Proteomes" id="UP001205920">
    <property type="component" value="Unassembled WGS sequence"/>
</dbReference>
<keyword evidence="4" id="KW-0460">Magnesium</keyword>